<keyword evidence="7" id="KW-1185">Reference proteome</keyword>
<dbReference type="GO" id="GO:0006954">
    <property type="term" value="P:inflammatory response"/>
    <property type="evidence" value="ECO:0007669"/>
    <property type="project" value="TreeGrafter"/>
</dbReference>
<dbReference type="Pfam" id="PF13895">
    <property type="entry name" value="Ig_2"/>
    <property type="match status" value="1"/>
</dbReference>
<dbReference type="AlphaFoldDB" id="A0A401P0C8"/>
<reference evidence="6 7" key="1">
    <citation type="journal article" date="2018" name="Nat. Ecol. Evol.">
        <title>Shark genomes provide insights into elasmobranch evolution and the origin of vertebrates.</title>
        <authorList>
            <person name="Hara Y"/>
            <person name="Yamaguchi K"/>
            <person name="Onimaru K"/>
            <person name="Kadota M"/>
            <person name="Koyanagi M"/>
            <person name="Keeley SD"/>
            <person name="Tatsumi K"/>
            <person name="Tanaka K"/>
            <person name="Motone F"/>
            <person name="Kageyama Y"/>
            <person name="Nozu R"/>
            <person name="Adachi N"/>
            <person name="Nishimura O"/>
            <person name="Nakagawa R"/>
            <person name="Tanegashima C"/>
            <person name="Kiyatake I"/>
            <person name="Matsumoto R"/>
            <person name="Murakumo K"/>
            <person name="Nishida K"/>
            <person name="Terakita A"/>
            <person name="Kuratani S"/>
            <person name="Sato K"/>
            <person name="Hyodo S Kuraku.S."/>
        </authorList>
    </citation>
    <scope>NUCLEOTIDE SEQUENCE [LARGE SCALE GENOMIC DNA]</scope>
</reference>
<evidence type="ECO:0000256" key="3">
    <source>
        <dbReference type="ARBA" id="ARBA00023157"/>
    </source>
</evidence>
<evidence type="ECO:0000256" key="2">
    <source>
        <dbReference type="ARBA" id="ARBA00023136"/>
    </source>
</evidence>
<sequence>MHLGKKNNGTLEKLLHSNRLRPEINSQYKDRIQLGANYSLEINPVLTVDDGDFVCQVVTLHDRETNITIKVNVFAEPMAPQIHEQLNYFPSNKLHLNTTCISQKAYPEPNITFYMNGFPQDGDNDSVTVSEVFLDSSGLYEVRKRLSLEIKADQSRFVWCEAVFSLPGNKSKAMRSKEIPLNNYLSNIELTPAGPYEVFLEDALNISCHINSSVTPHYRWTKVNGTVSNSNLLTLENITEETAGMYICDANIPGTNLHRSSYINITIKDQASTGLTTFTSDSVKTSTGTEFYTNTDLKTSIQLSIATGLPTISGDSTSTELFTEAELSTTIQPSEISTAFGPSISIASSSSPASSVTIELSTSERQYPTIHSSISLGLNNSTEYSIENSKNPINNTKMNYFDQTSAIDNDFTDKGSEDTVSVAVVVTIILILVICTAILSYFIRYWQVRKKQYGPPSFKPPPPPIQYTAIQLSPQAEVN</sequence>
<keyword evidence="4" id="KW-1133">Transmembrane helix</keyword>
<keyword evidence="2 4" id="KW-0472">Membrane</keyword>
<dbReference type="Gene3D" id="2.60.40.10">
    <property type="entry name" value="Immunoglobulins"/>
    <property type="match status" value="3"/>
</dbReference>
<feature type="transmembrane region" description="Helical" evidence="4">
    <location>
        <begin position="420"/>
        <end position="443"/>
    </location>
</feature>
<name>A0A401P0C8_SCYTO</name>
<evidence type="ECO:0000259" key="5">
    <source>
        <dbReference type="PROSITE" id="PS50835"/>
    </source>
</evidence>
<dbReference type="GO" id="GO:0007160">
    <property type="term" value="P:cell-matrix adhesion"/>
    <property type="evidence" value="ECO:0007669"/>
    <property type="project" value="TreeGrafter"/>
</dbReference>
<organism evidence="6 7">
    <name type="scientific">Scyliorhinus torazame</name>
    <name type="common">Cloudy catshark</name>
    <name type="synonym">Catulus torazame</name>
    <dbReference type="NCBI Taxonomy" id="75743"/>
    <lineage>
        <taxon>Eukaryota</taxon>
        <taxon>Metazoa</taxon>
        <taxon>Chordata</taxon>
        <taxon>Craniata</taxon>
        <taxon>Vertebrata</taxon>
        <taxon>Chondrichthyes</taxon>
        <taxon>Elasmobranchii</taxon>
        <taxon>Galeomorphii</taxon>
        <taxon>Galeoidea</taxon>
        <taxon>Carcharhiniformes</taxon>
        <taxon>Scyliorhinidae</taxon>
        <taxon>Scyliorhinus</taxon>
    </lineage>
</organism>
<dbReference type="SMART" id="SM00409">
    <property type="entry name" value="IG"/>
    <property type="match status" value="2"/>
</dbReference>
<dbReference type="STRING" id="75743.A0A401P0C8"/>
<evidence type="ECO:0000313" key="6">
    <source>
        <dbReference type="EMBL" id="GCB66578.1"/>
    </source>
</evidence>
<gene>
    <name evidence="6" type="ORF">scyTo_0007901</name>
</gene>
<dbReference type="Pfam" id="PF08205">
    <property type="entry name" value="C2-set_2"/>
    <property type="match status" value="1"/>
</dbReference>
<protein>
    <recommendedName>
        <fullName evidence="5">Ig-like domain-containing protein</fullName>
    </recommendedName>
</protein>
<dbReference type="InterPro" id="IPR013162">
    <property type="entry name" value="CD80_C2-set"/>
</dbReference>
<dbReference type="OMA" id="QIENKSM"/>
<dbReference type="InterPro" id="IPR036179">
    <property type="entry name" value="Ig-like_dom_sf"/>
</dbReference>
<evidence type="ECO:0000256" key="1">
    <source>
        <dbReference type="ARBA" id="ARBA00004167"/>
    </source>
</evidence>
<keyword evidence="3" id="KW-1015">Disulfide bond</keyword>
<dbReference type="OrthoDB" id="9944279at2759"/>
<dbReference type="Proteomes" id="UP000288216">
    <property type="component" value="Unassembled WGS sequence"/>
</dbReference>
<dbReference type="InterPro" id="IPR013783">
    <property type="entry name" value="Ig-like_fold"/>
</dbReference>
<dbReference type="EMBL" id="BFAA01002947">
    <property type="protein sequence ID" value="GCB66578.1"/>
    <property type="molecule type" value="Genomic_DNA"/>
</dbReference>
<dbReference type="InterPro" id="IPR007110">
    <property type="entry name" value="Ig-like_dom"/>
</dbReference>
<comment type="subcellular location">
    <subcellularLocation>
        <location evidence="1">Membrane</location>
        <topology evidence="1">Single-pass membrane protein</topology>
    </subcellularLocation>
</comment>
<dbReference type="PROSITE" id="PS50835">
    <property type="entry name" value="IG_LIKE"/>
    <property type="match status" value="1"/>
</dbReference>
<proteinExistence type="predicted"/>
<comment type="caution">
    <text evidence="6">The sequence shown here is derived from an EMBL/GenBank/DDBJ whole genome shotgun (WGS) entry which is preliminary data.</text>
</comment>
<keyword evidence="4" id="KW-0812">Transmembrane</keyword>
<feature type="domain" description="Ig-like" evidence="5">
    <location>
        <begin position="180"/>
        <end position="266"/>
    </location>
</feature>
<dbReference type="InterPro" id="IPR042381">
    <property type="entry name" value="CD96"/>
</dbReference>
<dbReference type="PANTHER" id="PTHR15317:SF1">
    <property type="entry name" value="T-CELL SURFACE PROTEIN TACTILE"/>
    <property type="match status" value="1"/>
</dbReference>
<accession>A0A401P0C8</accession>
<dbReference type="InterPro" id="IPR003599">
    <property type="entry name" value="Ig_sub"/>
</dbReference>
<dbReference type="SUPFAM" id="SSF48726">
    <property type="entry name" value="Immunoglobulin"/>
    <property type="match status" value="1"/>
</dbReference>
<evidence type="ECO:0000313" key="7">
    <source>
        <dbReference type="Proteomes" id="UP000288216"/>
    </source>
</evidence>
<dbReference type="PANTHER" id="PTHR15317">
    <property type="entry name" value="T-CELL SURFACE PROTEIN TACTILE"/>
    <property type="match status" value="1"/>
</dbReference>
<dbReference type="GO" id="GO:0016020">
    <property type="term" value="C:membrane"/>
    <property type="evidence" value="ECO:0007669"/>
    <property type="project" value="UniProtKB-SubCell"/>
</dbReference>
<evidence type="ECO:0000256" key="4">
    <source>
        <dbReference type="SAM" id="Phobius"/>
    </source>
</evidence>